<dbReference type="Pfam" id="PF00241">
    <property type="entry name" value="Cofilin_ADF"/>
    <property type="match status" value="1"/>
</dbReference>
<protein>
    <submittedName>
        <fullName evidence="3">Cofilin-1-like</fullName>
    </submittedName>
</protein>
<dbReference type="InterPro" id="IPR002108">
    <property type="entry name" value="ADF-H"/>
</dbReference>
<evidence type="ECO:0000313" key="2">
    <source>
        <dbReference type="Proteomes" id="UP000515152"/>
    </source>
</evidence>
<evidence type="ECO:0000313" key="3">
    <source>
        <dbReference type="RefSeq" id="XP_042559431.1"/>
    </source>
</evidence>
<dbReference type="PANTHER" id="PTHR11913">
    <property type="entry name" value="COFILIN-RELATED"/>
    <property type="match status" value="1"/>
</dbReference>
<reference evidence="3" key="1">
    <citation type="submission" date="2025-08" db="UniProtKB">
        <authorList>
            <consortium name="RefSeq"/>
        </authorList>
    </citation>
    <scope>IDENTIFICATION</scope>
</reference>
<dbReference type="GO" id="GO:0015629">
    <property type="term" value="C:actin cytoskeleton"/>
    <property type="evidence" value="ECO:0007669"/>
    <property type="project" value="InterPro"/>
</dbReference>
<evidence type="ECO:0000259" key="1">
    <source>
        <dbReference type="PROSITE" id="PS51263"/>
    </source>
</evidence>
<keyword evidence="2" id="KW-1185">Reference proteome</keyword>
<dbReference type="OrthoDB" id="10249245at2759"/>
<dbReference type="PROSITE" id="PS51263">
    <property type="entry name" value="ADF_H"/>
    <property type="match status" value="1"/>
</dbReference>
<dbReference type="Proteomes" id="UP000515152">
    <property type="component" value="Chromosome 24"/>
</dbReference>
<dbReference type="SMART" id="SM00102">
    <property type="entry name" value="ADF"/>
    <property type="match status" value="1"/>
</dbReference>
<dbReference type="GeneID" id="105902322"/>
<dbReference type="GO" id="GO:0030042">
    <property type="term" value="P:actin filament depolymerization"/>
    <property type="evidence" value="ECO:0007669"/>
    <property type="project" value="InterPro"/>
</dbReference>
<organism evidence="2 3">
    <name type="scientific">Clupea harengus</name>
    <name type="common">Atlantic herring</name>
    <dbReference type="NCBI Taxonomy" id="7950"/>
    <lineage>
        <taxon>Eukaryota</taxon>
        <taxon>Metazoa</taxon>
        <taxon>Chordata</taxon>
        <taxon>Craniata</taxon>
        <taxon>Vertebrata</taxon>
        <taxon>Euteleostomi</taxon>
        <taxon>Actinopterygii</taxon>
        <taxon>Neopterygii</taxon>
        <taxon>Teleostei</taxon>
        <taxon>Clupei</taxon>
        <taxon>Clupeiformes</taxon>
        <taxon>Clupeoidei</taxon>
        <taxon>Clupeidae</taxon>
        <taxon>Clupea</taxon>
    </lineage>
</organism>
<dbReference type="InterPro" id="IPR017904">
    <property type="entry name" value="ADF/Cofilin"/>
</dbReference>
<gene>
    <name evidence="3" type="primary">LOC105902322</name>
</gene>
<proteinExistence type="predicted"/>
<dbReference type="KEGG" id="char:105902322"/>
<dbReference type="AlphaFoldDB" id="A0A8M1K6A9"/>
<dbReference type="RefSeq" id="XP_042559431.1">
    <property type="nucleotide sequence ID" value="XM_042703497.1"/>
</dbReference>
<dbReference type="GO" id="GO:0003779">
    <property type="term" value="F:actin binding"/>
    <property type="evidence" value="ECO:0007669"/>
    <property type="project" value="InterPro"/>
</dbReference>
<sequence>MDSGVKIDYGVVRAYEEIKEHHAGEVASDRLKLVMLRLSDDYRSIIVDDESTLRMKDVSNEDDVFKKLVSMFPPDHCRYALYDCRYRTKETDEEDLVFITWCPEDGVPLKEKMLISTTVITLKRKLKGGSFSLSIQNGQIKCGVHLTNGCFKSFPPRFKYLISQTLKVLSIKVFLFQKIV</sequence>
<feature type="domain" description="ADF-H" evidence="1">
    <location>
        <begin position="4"/>
        <end position="151"/>
    </location>
</feature>
<name>A0A8M1K6A9_CLUHA</name>
<accession>A0A8M1K6A9</accession>